<organism evidence="3 4">
    <name type="scientific">Orrella marina</name>
    <dbReference type="NCBI Taxonomy" id="2163011"/>
    <lineage>
        <taxon>Bacteria</taxon>
        <taxon>Pseudomonadati</taxon>
        <taxon>Pseudomonadota</taxon>
        <taxon>Betaproteobacteria</taxon>
        <taxon>Burkholderiales</taxon>
        <taxon>Alcaligenaceae</taxon>
        <taxon>Orrella</taxon>
    </lineage>
</organism>
<dbReference type="InterPro" id="IPR001466">
    <property type="entry name" value="Beta-lactam-related"/>
</dbReference>
<name>A0A2R4XI24_9BURK</name>
<keyword evidence="4" id="KW-1185">Reference proteome</keyword>
<proteinExistence type="predicted"/>
<dbReference type="InterPro" id="IPR012338">
    <property type="entry name" value="Beta-lactam/transpept-like"/>
</dbReference>
<evidence type="ECO:0000256" key="1">
    <source>
        <dbReference type="SAM" id="MobiDB-lite"/>
    </source>
</evidence>
<gene>
    <name evidence="3" type="ORF">DBV39_06335</name>
</gene>
<evidence type="ECO:0000313" key="3">
    <source>
        <dbReference type="EMBL" id="AWB33384.1"/>
    </source>
</evidence>
<evidence type="ECO:0000313" key="4">
    <source>
        <dbReference type="Proteomes" id="UP000244571"/>
    </source>
</evidence>
<feature type="compositionally biased region" description="Polar residues" evidence="1">
    <location>
        <begin position="786"/>
        <end position="803"/>
    </location>
</feature>
<dbReference type="InterPro" id="IPR050789">
    <property type="entry name" value="Diverse_Enzym_Activities"/>
</dbReference>
<dbReference type="SUPFAM" id="SSF56601">
    <property type="entry name" value="beta-lactamase/transpeptidase-like"/>
    <property type="match status" value="1"/>
</dbReference>
<accession>A0A2R4XI24</accession>
<sequence length="813" mass="88122">MTQGLIARSLLLMFARPIKSTAIVKTEPDRPSSLKRPVIACPDRHQPERRRILAAIGLTASGLTGTLPWAALASSTGTSTSQALEAGSTEMAGLDGAYAGSQALAITLTQKAMEQTGTSSVSMALISRNGLIWARAIGTLGKEQERKQANAQDPDTSAGQPVTTDTLYCIGSCSKLFATVAALQLVDRGLVDLDTPVKQYLPIFAMHSPEYRHITVRMLLNHQSGFPGSDYSNAFTTLPYSAYSTQVVETLSMARLKHAPGEMSVYCNDGFTLIEQVVQAVTGVAYVDYIQRNVLDPLCMTNSRYAVQLFPQGSFAPGRSPSGDAFLECINVYASGGLFTTPTDMAQFARLFLNQGVVDGAGILSGQAIESMAELQALGETLRPVPVEWGFGLGWDNVRERAFASQGMRAWRKNGGTSVYGSDFYVLPDHGLAFMITGTSTGYQPDVIAEQVLFKALLEQGSLTAPPQEVIRTPSASTSASPYAATSQTMPAIYANSQAVFRVCTTADPQTVNVDKWEGKKWARHARWQRGADGLFYDPDAPQTRFGVAHAGNHKYLSLRTSSGAGYAWLDLAFAQAVEPGTAIPDVWQTRIDQTWVVINERYTSLALAWSGPILTLFTIPEIPGHLGVNVAPSTTENQLLVANEPDAARMIFKIPYTMSRDLNDLLVEHHDGMEHLRWGRMLFRALGDIPSLLADTTQVQTIGTNGFSLAFRAPDAIDIELDGAIAAFVYDDTFKSVFPIQFRAHFDGTLTQARGLATMREPTILSLPKAGLVLVYGNPGETVTVRSRSPETALTRTRSPNTQKKHKQATTT</sequence>
<protein>
    <recommendedName>
        <fullName evidence="2">Beta-lactamase-related domain-containing protein</fullName>
    </recommendedName>
</protein>
<reference evidence="3 4" key="1">
    <citation type="submission" date="2018-04" db="EMBL/GenBank/DDBJ databases">
        <title>Bordetella sp. HZ20 isolated from seawater.</title>
        <authorList>
            <person name="Sun C."/>
        </authorList>
    </citation>
    <scope>NUCLEOTIDE SEQUENCE [LARGE SCALE GENOMIC DNA]</scope>
    <source>
        <strain evidence="3 4">HZ20</strain>
    </source>
</reference>
<feature type="region of interest" description="Disordered" evidence="1">
    <location>
        <begin position="786"/>
        <end position="813"/>
    </location>
</feature>
<dbReference type="AlphaFoldDB" id="A0A2R4XI24"/>
<dbReference type="Pfam" id="PF00144">
    <property type="entry name" value="Beta-lactamase"/>
    <property type="match status" value="1"/>
</dbReference>
<dbReference type="Gene3D" id="3.40.710.10">
    <property type="entry name" value="DD-peptidase/beta-lactamase superfamily"/>
    <property type="match status" value="1"/>
</dbReference>
<dbReference type="EMBL" id="CP028901">
    <property type="protein sequence ID" value="AWB33384.1"/>
    <property type="molecule type" value="Genomic_DNA"/>
</dbReference>
<dbReference type="KEGG" id="boz:DBV39_06335"/>
<feature type="compositionally biased region" description="Basic residues" evidence="1">
    <location>
        <begin position="804"/>
        <end position="813"/>
    </location>
</feature>
<dbReference type="PANTHER" id="PTHR43283">
    <property type="entry name" value="BETA-LACTAMASE-RELATED"/>
    <property type="match status" value="1"/>
</dbReference>
<dbReference type="Proteomes" id="UP000244571">
    <property type="component" value="Chromosome"/>
</dbReference>
<feature type="domain" description="Beta-lactamase-related" evidence="2">
    <location>
        <begin position="108"/>
        <end position="445"/>
    </location>
</feature>
<evidence type="ECO:0000259" key="2">
    <source>
        <dbReference type="Pfam" id="PF00144"/>
    </source>
</evidence>